<keyword evidence="2" id="KW-1185">Reference proteome</keyword>
<gene>
    <name evidence="1" type="ORF">PUV54_07150</name>
</gene>
<dbReference type="EMBL" id="CP118166">
    <property type="protein sequence ID" value="WDI32973.1"/>
    <property type="molecule type" value="Genomic_DNA"/>
</dbReference>
<dbReference type="RefSeq" id="WP_274494929.1">
    <property type="nucleotide sequence ID" value="NZ_CP118166.1"/>
</dbReference>
<sequence length="166" mass="18609">MGIRLIVTCSLAFGALIYSDAVAAPFLVKRIKTVRDYIHTRCMVNYLINPGELTQDGDRRVITIQNVETPGQDTETTDPEQIVDEIYRFNYRSGDSAYGVELVIYRARKSDFVVSRSFNEEPSADQFFDAVEVMRAIADRAEARCDISLGRGAVVTCEGFSCPVDY</sequence>
<dbReference type="AlphaFoldDB" id="A0AAE9ZH63"/>
<dbReference type="KEGG" id="hfl:PUV54_07150"/>
<proteinExistence type="predicted"/>
<name>A0AAE9ZH63_9PROT</name>
<evidence type="ECO:0000313" key="1">
    <source>
        <dbReference type="EMBL" id="WDI32973.1"/>
    </source>
</evidence>
<organism evidence="1 2">
    <name type="scientific">Hyphococcus flavus</name>
    <dbReference type="NCBI Taxonomy" id="1866326"/>
    <lineage>
        <taxon>Bacteria</taxon>
        <taxon>Pseudomonadati</taxon>
        <taxon>Pseudomonadota</taxon>
        <taxon>Alphaproteobacteria</taxon>
        <taxon>Parvularculales</taxon>
        <taxon>Parvularculaceae</taxon>
        <taxon>Hyphococcus</taxon>
    </lineage>
</organism>
<reference evidence="1" key="1">
    <citation type="submission" date="2023-02" db="EMBL/GenBank/DDBJ databases">
        <title>Genome sequence of Hyphococcus flavus.</title>
        <authorList>
            <person name="Rong J.-C."/>
            <person name="Zhao Q."/>
            <person name="Yi M."/>
            <person name="Wu J.-Y."/>
        </authorList>
    </citation>
    <scope>NUCLEOTIDE SEQUENCE</scope>
    <source>
        <strain evidence="1">MCCC 1K03223</strain>
    </source>
</reference>
<evidence type="ECO:0000313" key="2">
    <source>
        <dbReference type="Proteomes" id="UP001214043"/>
    </source>
</evidence>
<protein>
    <submittedName>
        <fullName evidence="1">Uncharacterized protein</fullName>
    </submittedName>
</protein>
<dbReference type="Proteomes" id="UP001214043">
    <property type="component" value="Chromosome"/>
</dbReference>
<accession>A0AAE9ZH63</accession>